<name>T1GZ90_MEGSC</name>
<dbReference type="EMBL" id="CAQQ02095114">
    <property type="status" value="NOT_ANNOTATED_CDS"/>
    <property type="molecule type" value="Genomic_DNA"/>
</dbReference>
<feature type="compositionally biased region" description="Acidic residues" evidence="1">
    <location>
        <begin position="82"/>
        <end position="91"/>
    </location>
</feature>
<reference evidence="2" key="2">
    <citation type="submission" date="2015-06" db="UniProtKB">
        <authorList>
            <consortium name="EnsemblMetazoa"/>
        </authorList>
    </citation>
    <scope>IDENTIFICATION</scope>
</reference>
<reference evidence="3" key="1">
    <citation type="submission" date="2013-02" db="EMBL/GenBank/DDBJ databases">
        <authorList>
            <person name="Hughes D."/>
        </authorList>
    </citation>
    <scope>NUCLEOTIDE SEQUENCE</scope>
    <source>
        <strain>Durham</strain>
        <strain evidence="3">NC isolate 2 -- Noor lab</strain>
    </source>
</reference>
<dbReference type="Proteomes" id="UP000015102">
    <property type="component" value="Unassembled WGS sequence"/>
</dbReference>
<sequence>MEIGCVLTPAQESKDLVEDKDIDPFDTSVAANIGPGKTELKLLESELIEQKPDEVEGVLDTLDDKQEIGIGGKVLTPQPTLPEEDPEEVEIDPFDTSFAAANLAP</sequence>
<keyword evidence="3" id="KW-1185">Reference proteome</keyword>
<feature type="region of interest" description="Disordered" evidence="1">
    <location>
        <begin position="72"/>
        <end position="91"/>
    </location>
</feature>
<evidence type="ECO:0000313" key="3">
    <source>
        <dbReference type="Proteomes" id="UP000015102"/>
    </source>
</evidence>
<protein>
    <submittedName>
        <fullName evidence="2">Uncharacterized protein</fullName>
    </submittedName>
</protein>
<accession>T1GZ90</accession>
<dbReference type="STRING" id="36166.T1GZ90"/>
<dbReference type="HOGENOM" id="CLU_2243240_0_0_1"/>
<dbReference type="EMBL" id="CAQQ02095113">
    <property type="status" value="NOT_ANNOTATED_CDS"/>
    <property type="molecule type" value="Genomic_DNA"/>
</dbReference>
<dbReference type="EnsemblMetazoa" id="MESCA009188-RA">
    <property type="protein sequence ID" value="MESCA009188-PA"/>
    <property type="gene ID" value="MESCA009188"/>
</dbReference>
<evidence type="ECO:0000313" key="2">
    <source>
        <dbReference type="EnsemblMetazoa" id="MESCA009188-PA"/>
    </source>
</evidence>
<evidence type="ECO:0000256" key="1">
    <source>
        <dbReference type="SAM" id="MobiDB-lite"/>
    </source>
</evidence>
<proteinExistence type="predicted"/>
<dbReference type="AlphaFoldDB" id="T1GZ90"/>
<organism evidence="2 3">
    <name type="scientific">Megaselia scalaris</name>
    <name type="common">Humpbacked fly</name>
    <name type="synonym">Phora scalaris</name>
    <dbReference type="NCBI Taxonomy" id="36166"/>
    <lineage>
        <taxon>Eukaryota</taxon>
        <taxon>Metazoa</taxon>
        <taxon>Ecdysozoa</taxon>
        <taxon>Arthropoda</taxon>
        <taxon>Hexapoda</taxon>
        <taxon>Insecta</taxon>
        <taxon>Pterygota</taxon>
        <taxon>Neoptera</taxon>
        <taxon>Endopterygota</taxon>
        <taxon>Diptera</taxon>
        <taxon>Brachycera</taxon>
        <taxon>Muscomorpha</taxon>
        <taxon>Platypezoidea</taxon>
        <taxon>Phoridae</taxon>
        <taxon>Megaseliini</taxon>
        <taxon>Megaselia</taxon>
    </lineage>
</organism>